<keyword evidence="5" id="KW-1185">Reference proteome</keyword>
<name>A0ABR1JVW1_9AGAR</name>
<feature type="transmembrane region" description="Helical" evidence="3">
    <location>
        <begin position="120"/>
        <end position="140"/>
    </location>
</feature>
<accession>A0ABR1JVW1</accession>
<feature type="transmembrane region" description="Helical" evidence="3">
    <location>
        <begin position="415"/>
        <end position="435"/>
    </location>
</feature>
<dbReference type="InterPro" id="IPR050327">
    <property type="entry name" value="Proton-linked_MCT"/>
</dbReference>
<keyword evidence="3" id="KW-1133">Transmembrane helix</keyword>
<dbReference type="Pfam" id="PF07690">
    <property type="entry name" value="MFS_1"/>
    <property type="match status" value="1"/>
</dbReference>
<feature type="transmembrane region" description="Helical" evidence="3">
    <location>
        <begin position="147"/>
        <end position="168"/>
    </location>
</feature>
<feature type="transmembrane region" description="Helical" evidence="3">
    <location>
        <begin position="441"/>
        <end position="467"/>
    </location>
</feature>
<proteinExistence type="inferred from homology"/>
<feature type="transmembrane region" description="Helical" evidence="3">
    <location>
        <begin position="351"/>
        <end position="372"/>
    </location>
</feature>
<dbReference type="Proteomes" id="UP001498398">
    <property type="component" value="Unassembled WGS sequence"/>
</dbReference>
<evidence type="ECO:0000256" key="1">
    <source>
        <dbReference type="ARBA" id="ARBA00004141"/>
    </source>
</evidence>
<comment type="similarity">
    <text evidence="2">Belongs to the major facilitator superfamily. Monocarboxylate porter (TC 2.A.1.13) family.</text>
</comment>
<evidence type="ECO:0000256" key="3">
    <source>
        <dbReference type="SAM" id="Phobius"/>
    </source>
</evidence>
<comment type="subcellular location">
    <subcellularLocation>
        <location evidence="1">Membrane</location>
        <topology evidence="1">Multi-pass membrane protein</topology>
    </subcellularLocation>
</comment>
<organism evidence="4 5">
    <name type="scientific">Marasmiellus scandens</name>
    <dbReference type="NCBI Taxonomy" id="2682957"/>
    <lineage>
        <taxon>Eukaryota</taxon>
        <taxon>Fungi</taxon>
        <taxon>Dikarya</taxon>
        <taxon>Basidiomycota</taxon>
        <taxon>Agaricomycotina</taxon>
        <taxon>Agaricomycetes</taxon>
        <taxon>Agaricomycetidae</taxon>
        <taxon>Agaricales</taxon>
        <taxon>Marasmiineae</taxon>
        <taxon>Omphalotaceae</taxon>
        <taxon>Marasmiellus</taxon>
    </lineage>
</organism>
<feature type="transmembrane region" description="Helical" evidence="3">
    <location>
        <begin position="209"/>
        <end position="228"/>
    </location>
</feature>
<dbReference type="PANTHER" id="PTHR11360">
    <property type="entry name" value="MONOCARBOXYLATE TRANSPORTER"/>
    <property type="match status" value="1"/>
</dbReference>
<protein>
    <recommendedName>
        <fullName evidence="6">MFS general substrate transporter</fullName>
    </recommendedName>
</protein>
<reference evidence="4 5" key="1">
    <citation type="submission" date="2024-01" db="EMBL/GenBank/DDBJ databases">
        <title>A draft genome for the cacao thread blight pathogen Marasmiellus scandens.</title>
        <authorList>
            <person name="Baruah I.K."/>
            <person name="Leung J."/>
            <person name="Bukari Y."/>
            <person name="Amoako-Attah I."/>
            <person name="Meinhardt L.W."/>
            <person name="Bailey B.A."/>
            <person name="Cohen S.P."/>
        </authorList>
    </citation>
    <scope>NUCLEOTIDE SEQUENCE [LARGE SCALE GENOMIC DNA]</scope>
    <source>
        <strain evidence="4 5">GH-19</strain>
    </source>
</reference>
<keyword evidence="3" id="KW-0472">Membrane</keyword>
<dbReference type="Gene3D" id="1.20.1250.20">
    <property type="entry name" value="MFS general substrate transporter like domains"/>
    <property type="match status" value="2"/>
</dbReference>
<dbReference type="InterPro" id="IPR036259">
    <property type="entry name" value="MFS_trans_sf"/>
</dbReference>
<keyword evidence="3" id="KW-0812">Transmembrane</keyword>
<evidence type="ECO:0000256" key="2">
    <source>
        <dbReference type="ARBA" id="ARBA00006727"/>
    </source>
</evidence>
<gene>
    <name evidence="4" type="ORF">VKT23_004807</name>
</gene>
<dbReference type="PANTHER" id="PTHR11360:SF284">
    <property type="entry name" value="EG:103B4.3 PROTEIN-RELATED"/>
    <property type="match status" value="1"/>
</dbReference>
<dbReference type="InterPro" id="IPR011701">
    <property type="entry name" value="MFS"/>
</dbReference>
<feature type="transmembrane region" description="Helical" evidence="3">
    <location>
        <begin position="40"/>
        <end position="60"/>
    </location>
</feature>
<evidence type="ECO:0000313" key="5">
    <source>
        <dbReference type="Proteomes" id="UP001498398"/>
    </source>
</evidence>
<feature type="transmembrane region" description="Helical" evidence="3">
    <location>
        <begin position="378"/>
        <end position="403"/>
    </location>
</feature>
<feature type="transmembrane region" description="Helical" evidence="3">
    <location>
        <begin position="248"/>
        <end position="265"/>
    </location>
</feature>
<evidence type="ECO:0008006" key="6">
    <source>
        <dbReference type="Google" id="ProtNLM"/>
    </source>
</evidence>
<feature type="transmembrane region" description="Helical" evidence="3">
    <location>
        <begin position="322"/>
        <end position="339"/>
    </location>
</feature>
<sequence length="489" mass="52886">MSKESTLRSGGSTPHEQYIQNEEMKMTSDHGDSAMPEGGVGAWLTVLGSFIIQFCAFGYGRVATSADELPDKNVPFYLAIPRHSGFTKVGFMSSMPLVLVDDIASVTRSLVLIRRLSDVGVRWIGGVNTFLVLGSGIIVGRLFDRGYFYWLLWGGSILTSFSLFMLSLAKPNQFYQIFLSQGLGAGLGAGILYVPSIAIVSQYFRERRALAMTIVASGSSLGAFLHPIMLNNTINGSLGFANGTRANAGLISGLLLVSCLIMRTRPPPPTKVPELGKAVRKIMHDYAFLFASIGLFIFAIGYYFPLFYLQLDATTRGLDSTFAFYTLVIMNASSFIGRLTPGILSQYKVPVGNMFAISSGGCAILIFGMIGIKNDAAFVVFGIIYGFFAGMFVALLGPILSLLTEDMQELGARMGVAYLFTAVGGLLGGPINGALLTGNLIWWRPAVFSGVVCSVATVLFLAMLLVLRHKKQASSLDTPQNYRGSRRNR</sequence>
<evidence type="ECO:0000313" key="4">
    <source>
        <dbReference type="EMBL" id="KAK7466082.1"/>
    </source>
</evidence>
<comment type="caution">
    <text evidence="4">The sequence shown here is derived from an EMBL/GenBank/DDBJ whole genome shotgun (WGS) entry which is preliminary data.</text>
</comment>
<dbReference type="EMBL" id="JBANRG010000005">
    <property type="protein sequence ID" value="KAK7466082.1"/>
    <property type="molecule type" value="Genomic_DNA"/>
</dbReference>
<feature type="transmembrane region" description="Helical" evidence="3">
    <location>
        <begin position="174"/>
        <end position="197"/>
    </location>
</feature>
<dbReference type="SUPFAM" id="SSF103473">
    <property type="entry name" value="MFS general substrate transporter"/>
    <property type="match status" value="1"/>
</dbReference>
<feature type="transmembrane region" description="Helical" evidence="3">
    <location>
        <begin position="286"/>
        <end position="310"/>
    </location>
</feature>